<dbReference type="EMBL" id="CP002382">
    <property type="protein sequence ID" value="AEP10051.1"/>
    <property type="molecule type" value="Genomic_DNA"/>
</dbReference>
<dbReference type="KEGG" id="mai:MICA_1738"/>
<dbReference type="Proteomes" id="UP000009286">
    <property type="component" value="Chromosome"/>
</dbReference>
<protein>
    <submittedName>
        <fullName evidence="1">Putative lipoprotein</fullName>
    </submittedName>
</protein>
<proteinExistence type="predicted"/>
<dbReference type="PROSITE" id="PS51257">
    <property type="entry name" value="PROKAR_LIPOPROTEIN"/>
    <property type="match status" value="1"/>
</dbReference>
<keyword evidence="1" id="KW-0449">Lipoprotein</keyword>
<organism evidence="1 2">
    <name type="scientific">Micavibrio aeruginosavorus (strain ARL-13)</name>
    <dbReference type="NCBI Taxonomy" id="856793"/>
    <lineage>
        <taxon>Bacteria</taxon>
        <taxon>Pseudomonadati</taxon>
        <taxon>Bdellovibrionota</taxon>
        <taxon>Bdellovibrionia</taxon>
        <taxon>Bdellovibrionales</taxon>
        <taxon>Pseudobdellovibrionaceae</taxon>
        <taxon>Micavibrio</taxon>
    </lineage>
</organism>
<dbReference type="HOGENOM" id="CLU_2423597_0_0_5"/>
<dbReference type="AlphaFoldDB" id="G2KRU3"/>
<dbReference type="STRING" id="856793.MICA_1738"/>
<accession>G2KRU3</accession>
<evidence type="ECO:0000313" key="1">
    <source>
        <dbReference type="EMBL" id="AEP10051.1"/>
    </source>
</evidence>
<dbReference type="RefSeq" id="WP_014103274.1">
    <property type="nucleotide sequence ID" value="NC_016026.1"/>
</dbReference>
<gene>
    <name evidence="1" type="ordered locus">MICA_1738</name>
</gene>
<evidence type="ECO:0000313" key="2">
    <source>
        <dbReference type="Proteomes" id="UP000009286"/>
    </source>
</evidence>
<dbReference type="OrthoDB" id="9836502at2"/>
<name>G2KRU3_MICAA</name>
<reference evidence="1 2" key="1">
    <citation type="journal article" date="2011" name="BMC Genomics">
        <title>Genomic insights into an obligate epibiotic bacterial predator: Micavibrio aeruginosavorus ARL-13.</title>
        <authorList>
            <person name="Wang Z."/>
            <person name="Kadouri D."/>
            <person name="Wu M."/>
        </authorList>
    </citation>
    <scope>NUCLEOTIDE SEQUENCE [LARGE SCALE GENOMIC DNA]</scope>
    <source>
        <strain evidence="1 2">ARL-13</strain>
    </source>
</reference>
<sequence>MSVNKKLIGATSAFALACGLVACGDSEISADKAFCQIDEGAKYPVQIISAFDGALVREGTEKAFPVDREAGTCSVPQDNKSGSYFIYQLKH</sequence>
<keyword evidence="2" id="KW-1185">Reference proteome</keyword>